<dbReference type="SUPFAM" id="SSF47384">
    <property type="entry name" value="Homodimeric domain of signal transducing histidine kinase"/>
    <property type="match status" value="1"/>
</dbReference>
<evidence type="ECO:0000256" key="7">
    <source>
        <dbReference type="ARBA" id="ARBA00022777"/>
    </source>
</evidence>
<accession>A0A1U9MGQ6</accession>
<feature type="transmembrane region" description="Helical" evidence="11">
    <location>
        <begin position="165"/>
        <end position="184"/>
    </location>
</feature>
<dbReference type="SMART" id="SM00387">
    <property type="entry name" value="HATPase_c"/>
    <property type="match status" value="1"/>
</dbReference>
<comment type="catalytic activity">
    <reaction evidence="1">
        <text>ATP + protein L-histidine = ADP + protein N-phospho-L-histidine.</text>
        <dbReference type="EC" id="2.7.13.3"/>
    </reaction>
</comment>
<evidence type="ECO:0000256" key="8">
    <source>
        <dbReference type="ARBA" id="ARBA00022989"/>
    </source>
</evidence>
<dbReference type="PROSITE" id="PS50885">
    <property type="entry name" value="HAMP"/>
    <property type="match status" value="1"/>
</dbReference>
<dbReference type="Gene3D" id="6.10.340.10">
    <property type="match status" value="1"/>
</dbReference>
<dbReference type="SMART" id="SM00304">
    <property type="entry name" value="HAMP"/>
    <property type="match status" value="2"/>
</dbReference>
<dbReference type="InterPro" id="IPR003594">
    <property type="entry name" value="HATPase_dom"/>
</dbReference>
<dbReference type="PANTHER" id="PTHR45436">
    <property type="entry name" value="SENSOR HISTIDINE KINASE YKOH"/>
    <property type="match status" value="1"/>
</dbReference>
<dbReference type="InterPro" id="IPR003661">
    <property type="entry name" value="HisK_dim/P_dom"/>
</dbReference>
<dbReference type="EC" id="2.7.13.3" evidence="3"/>
<organism evidence="14 15">
    <name type="scientific">Bartonella choladocola</name>
    <dbReference type="NCBI Taxonomy" id="2750995"/>
    <lineage>
        <taxon>Bacteria</taxon>
        <taxon>Pseudomonadati</taxon>
        <taxon>Pseudomonadota</taxon>
        <taxon>Alphaproteobacteria</taxon>
        <taxon>Hyphomicrobiales</taxon>
        <taxon>Bartonellaceae</taxon>
        <taxon>Bartonella</taxon>
    </lineage>
</organism>
<dbReference type="CDD" id="cd06225">
    <property type="entry name" value="HAMP"/>
    <property type="match status" value="1"/>
</dbReference>
<reference evidence="14 15" key="1">
    <citation type="submission" date="2016-11" db="EMBL/GenBank/DDBJ databases">
        <title>Comparative genomics of Bartonella apis.</title>
        <authorList>
            <person name="Engel P."/>
        </authorList>
    </citation>
    <scope>NUCLEOTIDE SEQUENCE [LARGE SCALE GENOMIC DNA]</scope>
    <source>
        <strain evidence="14 15">BBC0122</strain>
    </source>
</reference>
<dbReference type="AlphaFoldDB" id="A0A1U9MGQ6"/>
<evidence type="ECO:0000259" key="12">
    <source>
        <dbReference type="PROSITE" id="PS50109"/>
    </source>
</evidence>
<dbReference type="Proteomes" id="UP000189632">
    <property type="component" value="Chromosome"/>
</dbReference>
<dbReference type="SUPFAM" id="SSF158472">
    <property type="entry name" value="HAMP domain-like"/>
    <property type="match status" value="1"/>
</dbReference>
<feature type="domain" description="Histidine kinase" evidence="12">
    <location>
        <begin position="247"/>
        <end position="464"/>
    </location>
</feature>
<keyword evidence="15" id="KW-1185">Reference proteome</keyword>
<dbReference type="RefSeq" id="WP_077991544.1">
    <property type="nucleotide sequence ID" value="NZ_CP015625.1"/>
</dbReference>
<dbReference type="InterPro" id="IPR003660">
    <property type="entry name" value="HAMP_dom"/>
</dbReference>
<dbReference type="SUPFAM" id="SSF55874">
    <property type="entry name" value="ATPase domain of HSP90 chaperone/DNA topoisomerase II/histidine kinase"/>
    <property type="match status" value="1"/>
</dbReference>
<dbReference type="KEGG" id="bapi:BBC0122_007720"/>
<gene>
    <name evidence="14" type="ORF">BBC0122_007720</name>
</gene>
<dbReference type="STRING" id="1686310.BBC0244_007770"/>
<dbReference type="GO" id="GO:0005886">
    <property type="term" value="C:plasma membrane"/>
    <property type="evidence" value="ECO:0007669"/>
    <property type="project" value="TreeGrafter"/>
</dbReference>
<dbReference type="PANTHER" id="PTHR45436:SF8">
    <property type="entry name" value="HISTIDINE KINASE"/>
    <property type="match status" value="1"/>
</dbReference>
<dbReference type="OrthoDB" id="9815202at2"/>
<dbReference type="InterPro" id="IPR036097">
    <property type="entry name" value="HisK_dim/P_sf"/>
</dbReference>
<dbReference type="SMART" id="SM00388">
    <property type="entry name" value="HisKA"/>
    <property type="match status" value="1"/>
</dbReference>
<protein>
    <recommendedName>
        <fullName evidence="3">histidine kinase</fullName>
        <ecNumber evidence="3">2.7.13.3</ecNumber>
    </recommendedName>
</protein>
<dbReference type="Pfam" id="PF02518">
    <property type="entry name" value="HATPase_c"/>
    <property type="match status" value="1"/>
</dbReference>
<dbReference type="InterPro" id="IPR004358">
    <property type="entry name" value="Sig_transdc_His_kin-like_C"/>
</dbReference>
<dbReference type="InterPro" id="IPR050428">
    <property type="entry name" value="TCS_sensor_his_kinase"/>
</dbReference>
<comment type="subcellular location">
    <subcellularLocation>
        <location evidence="2">Membrane</location>
    </subcellularLocation>
</comment>
<keyword evidence="6 11" id="KW-0812">Transmembrane</keyword>
<evidence type="ECO:0000256" key="4">
    <source>
        <dbReference type="ARBA" id="ARBA00022553"/>
    </source>
</evidence>
<keyword evidence="4" id="KW-0597">Phosphoprotein</keyword>
<evidence type="ECO:0000256" key="9">
    <source>
        <dbReference type="ARBA" id="ARBA00023012"/>
    </source>
</evidence>
<dbReference type="Gene3D" id="1.10.287.130">
    <property type="match status" value="1"/>
</dbReference>
<evidence type="ECO:0000256" key="6">
    <source>
        <dbReference type="ARBA" id="ARBA00022692"/>
    </source>
</evidence>
<evidence type="ECO:0000256" key="11">
    <source>
        <dbReference type="SAM" id="Phobius"/>
    </source>
</evidence>
<sequence length="474" mass="52236">MNRIKSLLRTTAVRLSALYVILFGLVAVGLSIYMTSLAVSMLTDQTEQTLSEEVGNIEHAYQHGGLPLLVRTIDRRSRQPGAFLYLVADPQGRFLAGNVQSIEPGLLSGSGLLRNSVVYSRFGDSGEKVKHRAIATVIDLPNGMKLLVGRDIGEPEKFITIIRKALMFALAAMAAGALLIWFFVGRRALKRIDQVTAASQRLMAGDLTGRLPVSGAGDEFDRLSANLNVMLERIEELDNGLRQVSDNIAHDLKTPLTRLRNRADEALSRRDKNVDYRQTLEAIISESDQLIRTFNAILMISRIEASTSVEHLEKLDARPIVEDVGELYGPVAEEAGVRFEMGKTFDVELLLNRELLAQALINLIDNAVKYGATTTEKAPQVSLFMEQKDGHINICVSDNGMGIPPEDRERVTKRFVRLEDSRTKPGFGIGLSLAKAVMKLHGGELVLEDAKPGLKAVLSFPELPKEKAEQKKPS</sequence>
<evidence type="ECO:0000256" key="3">
    <source>
        <dbReference type="ARBA" id="ARBA00012438"/>
    </source>
</evidence>
<evidence type="ECO:0000256" key="1">
    <source>
        <dbReference type="ARBA" id="ARBA00000085"/>
    </source>
</evidence>
<feature type="transmembrane region" description="Helical" evidence="11">
    <location>
        <begin position="12"/>
        <end position="34"/>
    </location>
</feature>
<feature type="domain" description="HAMP" evidence="13">
    <location>
        <begin position="186"/>
        <end position="239"/>
    </location>
</feature>
<keyword evidence="7" id="KW-0418">Kinase</keyword>
<keyword evidence="9" id="KW-0902">Two-component regulatory system</keyword>
<evidence type="ECO:0000256" key="2">
    <source>
        <dbReference type="ARBA" id="ARBA00004370"/>
    </source>
</evidence>
<dbReference type="CDD" id="cd00082">
    <property type="entry name" value="HisKA"/>
    <property type="match status" value="1"/>
</dbReference>
<evidence type="ECO:0000256" key="10">
    <source>
        <dbReference type="ARBA" id="ARBA00023136"/>
    </source>
</evidence>
<name>A0A1U9MGQ6_9HYPH</name>
<keyword evidence="8 11" id="KW-1133">Transmembrane helix</keyword>
<evidence type="ECO:0000259" key="13">
    <source>
        <dbReference type="PROSITE" id="PS50885"/>
    </source>
</evidence>
<dbReference type="InterPro" id="IPR036890">
    <property type="entry name" value="HATPase_C_sf"/>
</dbReference>
<dbReference type="Pfam" id="PF00512">
    <property type="entry name" value="HisKA"/>
    <property type="match status" value="1"/>
</dbReference>
<evidence type="ECO:0000313" key="15">
    <source>
        <dbReference type="Proteomes" id="UP000189632"/>
    </source>
</evidence>
<dbReference type="PRINTS" id="PR00344">
    <property type="entry name" value="BCTRLSENSOR"/>
</dbReference>
<dbReference type="PROSITE" id="PS50109">
    <property type="entry name" value="HIS_KIN"/>
    <property type="match status" value="1"/>
</dbReference>
<evidence type="ECO:0000313" key="14">
    <source>
        <dbReference type="EMBL" id="AQT46900.1"/>
    </source>
</evidence>
<dbReference type="InterPro" id="IPR005467">
    <property type="entry name" value="His_kinase_dom"/>
</dbReference>
<proteinExistence type="predicted"/>
<dbReference type="EMBL" id="CP015625">
    <property type="protein sequence ID" value="AQT46900.1"/>
    <property type="molecule type" value="Genomic_DNA"/>
</dbReference>
<dbReference type="GO" id="GO:0000155">
    <property type="term" value="F:phosphorelay sensor kinase activity"/>
    <property type="evidence" value="ECO:0007669"/>
    <property type="project" value="InterPro"/>
</dbReference>
<evidence type="ECO:0000256" key="5">
    <source>
        <dbReference type="ARBA" id="ARBA00022679"/>
    </source>
</evidence>
<dbReference type="CDD" id="cd00075">
    <property type="entry name" value="HATPase"/>
    <property type="match status" value="1"/>
</dbReference>
<dbReference type="Gene3D" id="3.30.565.10">
    <property type="entry name" value="Histidine kinase-like ATPase, C-terminal domain"/>
    <property type="match status" value="1"/>
</dbReference>
<keyword evidence="5" id="KW-0808">Transferase</keyword>
<dbReference type="Pfam" id="PF00672">
    <property type="entry name" value="HAMP"/>
    <property type="match status" value="1"/>
</dbReference>
<keyword evidence="10 11" id="KW-0472">Membrane</keyword>